<evidence type="ECO:0000313" key="3">
    <source>
        <dbReference type="Proteomes" id="UP000265703"/>
    </source>
</evidence>
<feature type="compositionally biased region" description="Basic and acidic residues" evidence="1">
    <location>
        <begin position="12"/>
        <end position="28"/>
    </location>
</feature>
<accession>A0A397T9F9</accession>
<evidence type="ECO:0000313" key="2">
    <source>
        <dbReference type="EMBL" id="RIA92927.1"/>
    </source>
</evidence>
<protein>
    <submittedName>
        <fullName evidence="2">Uncharacterized protein</fullName>
    </submittedName>
</protein>
<name>A0A397T9F9_9GLOM</name>
<comment type="caution">
    <text evidence="2">The sequence shown here is derived from an EMBL/GenBank/DDBJ whole genome shotgun (WGS) entry which is preliminary data.</text>
</comment>
<organism evidence="2 3">
    <name type="scientific">Glomus cerebriforme</name>
    <dbReference type="NCBI Taxonomy" id="658196"/>
    <lineage>
        <taxon>Eukaryota</taxon>
        <taxon>Fungi</taxon>
        <taxon>Fungi incertae sedis</taxon>
        <taxon>Mucoromycota</taxon>
        <taxon>Glomeromycotina</taxon>
        <taxon>Glomeromycetes</taxon>
        <taxon>Glomerales</taxon>
        <taxon>Glomeraceae</taxon>
        <taxon>Glomus</taxon>
    </lineage>
</organism>
<gene>
    <name evidence="2" type="ORF">C1645_819998</name>
</gene>
<feature type="compositionally biased region" description="Polar residues" evidence="1">
    <location>
        <begin position="1"/>
        <end position="11"/>
    </location>
</feature>
<feature type="compositionally biased region" description="Acidic residues" evidence="1">
    <location>
        <begin position="29"/>
        <end position="44"/>
    </location>
</feature>
<sequence length="101" mass="11510">MSHNIESSSSAEKAKNDFINSDENKDGNFSDDDDDDDNDNEENTSDTRNTKIEKWINVNDSELKKLLKINVNVVIDFHLIIIDYSLNEFDLETTPDNVLGT</sequence>
<keyword evidence="3" id="KW-1185">Reference proteome</keyword>
<dbReference type="OrthoDB" id="10566954at2759"/>
<dbReference type="EMBL" id="QKYT01000114">
    <property type="protein sequence ID" value="RIA92927.1"/>
    <property type="molecule type" value="Genomic_DNA"/>
</dbReference>
<evidence type="ECO:0000256" key="1">
    <source>
        <dbReference type="SAM" id="MobiDB-lite"/>
    </source>
</evidence>
<dbReference type="AlphaFoldDB" id="A0A397T9F9"/>
<proteinExistence type="predicted"/>
<reference evidence="2 3" key="1">
    <citation type="submission" date="2018-06" db="EMBL/GenBank/DDBJ databases">
        <title>Comparative genomics reveals the genomic features of Rhizophagus irregularis, R. cerebriforme, R. diaphanum and Gigaspora rosea, and their symbiotic lifestyle signature.</title>
        <authorList>
            <person name="Morin E."/>
            <person name="San Clemente H."/>
            <person name="Chen E.C.H."/>
            <person name="De La Providencia I."/>
            <person name="Hainaut M."/>
            <person name="Kuo A."/>
            <person name="Kohler A."/>
            <person name="Murat C."/>
            <person name="Tang N."/>
            <person name="Roy S."/>
            <person name="Loubradou J."/>
            <person name="Henrissat B."/>
            <person name="Grigoriev I.V."/>
            <person name="Corradi N."/>
            <person name="Roux C."/>
            <person name="Martin F.M."/>
        </authorList>
    </citation>
    <scope>NUCLEOTIDE SEQUENCE [LARGE SCALE GENOMIC DNA]</scope>
    <source>
        <strain evidence="2 3">DAOM 227022</strain>
    </source>
</reference>
<dbReference type="Proteomes" id="UP000265703">
    <property type="component" value="Unassembled WGS sequence"/>
</dbReference>
<feature type="region of interest" description="Disordered" evidence="1">
    <location>
        <begin position="1"/>
        <end position="51"/>
    </location>
</feature>